<dbReference type="EMBL" id="JAHESC010000011">
    <property type="protein sequence ID" value="MBT1686893.1"/>
    <property type="molecule type" value="Genomic_DNA"/>
</dbReference>
<reference evidence="2 3" key="1">
    <citation type="submission" date="2021-05" db="EMBL/GenBank/DDBJ databases">
        <title>A Polyphasic approach of four new species of the genus Ohtaekwangia: Ohtaekwangia histidinii sp. nov., Ohtaekwangia cretensis sp. nov., Ohtaekwangia indiensis sp. nov., Ohtaekwangia reichenbachii sp. nov. from diverse environment.</title>
        <authorList>
            <person name="Octaviana S."/>
        </authorList>
    </citation>
    <scope>NUCLEOTIDE SEQUENCE [LARGE SCALE GENOMIC DNA]</scope>
    <source>
        <strain evidence="2 3">PWU37</strain>
    </source>
</reference>
<dbReference type="InterPro" id="IPR010496">
    <property type="entry name" value="AL/BT2_dom"/>
</dbReference>
<evidence type="ECO:0000313" key="2">
    <source>
        <dbReference type="EMBL" id="MBT1686893.1"/>
    </source>
</evidence>
<keyword evidence="3" id="KW-1185">Reference proteome</keyword>
<dbReference type="Gene3D" id="2.60.120.560">
    <property type="entry name" value="Exo-inulinase, domain 1"/>
    <property type="match status" value="1"/>
</dbReference>
<dbReference type="RefSeq" id="WP_254090127.1">
    <property type="nucleotide sequence ID" value="NZ_JAHESC010000011.1"/>
</dbReference>
<accession>A0AAP2D7L0</accession>
<dbReference type="GO" id="GO:0016787">
    <property type="term" value="F:hydrolase activity"/>
    <property type="evidence" value="ECO:0007669"/>
    <property type="project" value="InterPro"/>
</dbReference>
<dbReference type="Pfam" id="PF06439">
    <property type="entry name" value="3keto-disac_hyd"/>
    <property type="match status" value="1"/>
</dbReference>
<evidence type="ECO:0000313" key="3">
    <source>
        <dbReference type="Proteomes" id="UP001319180"/>
    </source>
</evidence>
<sequence length="258" mass="28860">MIQRMTYACLFASLLACSTKKTETPAADTDTTAAQPEAVAPAPSPAAQLSEADAAAGYKLLFDGQTLNGWKYFKGQPSDSWDVVDGTLHCKPFADGRENQRADIMTVDKYANFELAFEWKISAQGNSGVMFRVTEENDQPYLSGPEYQLIDNEGYPGDLKPEQFAGANYDMHTAPDAKTKPVGEWNESRLVVNGNHVEHWLNGTKVVEYELGSADWKKRKAKSKWNDAKNYGMAKTGHIDFQDHNHEAWFRNIRIKTL</sequence>
<evidence type="ECO:0000259" key="1">
    <source>
        <dbReference type="Pfam" id="PF06439"/>
    </source>
</evidence>
<dbReference type="Proteomes" id="UP001319180">
    <property type="component" value="Unassembled WGS sequence"/>
</dbReference>
<organism evidence="2 3">
    <name type="scientific">Dawidia soli</name>
    <dbReference type="NCBI Taxonomy" id="2782352"/>
    <lineage>
        <taxon>Bacteria</taxon>
        <taxon>Pseudomonadati</taxon>
        <taxon>Bacteroidota</taxon>
        <taxon>Cytophagia</taxon>
        <taxon>Cytophagales</taxon>
        <taxon>Chryseotaleaceae</taxon>
        <taxon>Dawidia</taxon>
    </lineage>
</organism>
<proteinExistence type="predicted"/>
<name>A0AAP2D7L0_9BACT</name>
<protein>
    <submittedName>
        <fullName evidence="2">DUF1080 domain-containing protein</fullName>
    </submittedName>
</protein>
<feature type="domain" description="3-keto-alpha-glucoside-1,2-lyase/3-keto-2-hydroxy-glucal hydratase" evidence="1">
    <location>
        <begin position="57"/>
        <end position="256"/>
    </location>
</feature>
<dbReference type="AlphaFoldDB" id="A0AAP2D7L0"/>
<dbReference type="PROSITE" id="PS51257">
    <property type="entry name" value="PROKAR_LIPOPROTEIN"/>
    <property type="match status" value="1"/>
</dbReference>
<gene>
    <name evidence="2" type="ORF">KK078_10010</name>
</gene>
<comment type="caution">
    <text evidence="2">The sequence shown here is derived from an EMBL/GenBank/DDBJ whole genome shotgun (WGS) entry which is preliminary data.</text>
</comment>